<dbReference type="Gene3D" id="2.60.34.10">
    <property type="entry name" value="Substrate Binding Domain Of DNAk, Chain A, domain 1"/>
    <property type="match status" value="1"/>
</dbReference>
<name>A0A392RYZ5_9FABA</name>
<evidence type="ECO:0000313" key="4">
    <source>
        <dbReference type="Proteomes" id="UP000265520"/>
    </source>
</evidence>
<dbReference type="EMBL" id="LXQA010291625">
    <property type="protein sequence ID" value="MCI41377.1"/>
    <property type="molecule type" value="Genomic_DNA"/>
</dbReference>
<comment type="caution">
    <text evidence="3">The sequence shown here is derived from an EMBL/GenBank/DDBJ whole genome shotgun (WGS) entry which is preliminary data.</text>
</comment>
<feature type="non-terminal residue" evidence="3">
    <location>
        <position position="117"/>
    </location>
</feature>
<keyword evidence="4" id="KW-1185">Reference proteome</keyword>
<dbReference type="PANTHER" id="PTHR19375">
    <property type="entry name" value="HEAT SHOCK PROTEIN 70KDA"/>
    <property type="match status" value="1"/>
</dbReference>
<evidence type="ECO:0000256" key="2">
    <source>
        <dbReference type="ARBA" id="ARBA00022840"/>
    </source>
</evidence>
<dbReference type="Proteomes" id="UP000265520">
    <property type="component" value="Unassembled WGS sequence"/>
</dbReference>
<accession>A0A392RYZ5</accession>
<sequence>AILSEGFKNVPNLVLRDVTPLSLGIEADVGLVMSVVIPRNTPVPVKMTKPFRTLIDNQSIVRLPVYEGERAKASDNNLLGSFNLLCRPGAPRGQPLDVCFAIDENGILTVSAKEIST</sequence>
<reference evidence="3 4" key="1">
    <citation type="journal article" date="2018" name="Front. Plant Sci.">
        <title>Red Clover (Trifolium pratense) and Zigzag Clover (T. medium) - A Picture of Genomic Similarities and Differences.</title>
        <authorList>
            <person name="Dluhosova J."/>
            <person name="Istvanek J."/>
            <person name="Nedelnik J."/>
            <person name="Repkova J."/>
        </authorList>
    </citation>
    <scope>NUCLEOTIDE SEQUENCE [LARGE SCALE GENOMIC DNA]</scope>
    <source>
        <strain evidence="4">cv. 10/8</strain>
        <tissue evidence="3">Leaf</tissue>
    </source>
</reference>
<dbReference type="Pfam" id="PF00012">
    <property type="entry name" value="HSP70"/>
    <property type="match status" value="1"/>
</dbReference>
<keyword evidence="1" id="KW-0547">Nucleotide-binding</keyword>
<dbReference type="SUPFAM" id="SSF100920">
    <property type="entry name" value="Heat shock protein 70kD (HSP70), peptide-binding domain"/>
    <property type="match status" value="1"/>
</dbReference>
<keyword evidence="2" id="KW-0067">ATP-binding</keyword>
<dbReference type="InterPro" id="IPR013126">
    <property type="entry name" value="Hsp_70_fam"/>
</dbReference>
<protein>
    <submittedName>
        <fullName evidence="3">Heat-shock protein</fullName>
    </submittedName>
</protein>
<feature type="non-terminal residue" evidence="3">
    <location>
        <position position="1"/>
    </location>
</feature>
<dbReference type="GO" id="GO:0005524">
    <property type="term" value="F:ATP binding"/>
    <property type="evidence" value="ECO:0007669"/>
    <property type="project" value="UniProtKB-KW"/>
</dbReference>
<organism evidence="3 4">
    <name type="scientific">Trifolium medium</name>
    <dbReference type="NCBI Taxonomy" id="97028"/>
    <lineage>
        <taxon>Eukaryota</taxon>
        <taxon>Viridiplantae</taxon>
        <taxon>Streptophyta</taxon>
        <taxon>Embryophyta</taxon>
        <taxon>Tracheophyta</taxon>
        <taxon>Spermatophyta</taxon>
        <taxon>Magnoliopsida</taxon>
        <taxon>eudicotyledons</taxon>
        <taxon>Gunneridae</taxon>
        <taxon>Pentapetalae</taxon>
        <taxon>rosids</taxon>
        <taxon>fabids</taxon>
        <taxon>Fabales</taxon>
        <taxon>Fabaceae</taxon>
        <taxon>Papilionoideae</taxon>
        <taxon>50 kb inversion clade</taxon>
        <taxon>NPAAA clade</taxon>
        <taxon>Hologalegina</taxon>
        <taxon>IRL clade</taxon>
        <taxon>Trifolieae</taxon>
        <taxon>Trifolium</taxon>
    </lineage>
</organism>
<dbReference type="AlphaFoldDB" id="A0A392RYZ5"/>
<evidence type="ECO:0000256" key="1">
    <source>
        <dbReference type="ARBA" id="ARBA00022741"/>
    </source>
</evidence>
<evidence type="ECO:0000313" key="3">
    <source>
        <dbReference type="EMBL" id="MCI41377.1"/>
    </source>
</evidence>
<dbReference type="InterPro" id="IPR029047">
    <property type="entry name" value="HSP70_peptide-bd_sf"/>
</dbReference>
<proteinExistence type="predicted"/>
<dbReference type="PRINTS" id="PR00301">
    <property type="entry name" value="HEATSHOCK70"/>
</dbReference>
<dbReference type="GO" id="GO:0140662">
    <property type="term" value="F:ATP-dependent protein folding chaperone"/>
    <property type="evidence" value="ECO:0007669"/>
    <property type="project" value="InterPro"/>
</dbReference>